<organism evidence="1">
    <name type="scientific">Anguilla anguilla</name>
    <name type="common">European freshwater eel</name>
    <name type="synonym">Muraena anguilla</name>
    <dbReference type="NCBI Taxonomy" id="7936"/>
    <lineage>
        <taxon>Eukaryota</taxon>
        <taxon>Metazoa</taxon>
        <taxon>Chordata</taxon>
        <taxon>Craniata</taxon>
        <taxon>Vertebrata</taxon>
        <taxon>Euteleostomi</taxon>
        <taxon>Actinopterygii</taxon>
        <taxon>Neopterygii</taxon>
        <taxon>Teleostei</taxon>
        <taxon>Anguilliformes</taxon>
        <taxon>Anguillidae</taxon>
        <taxon>Anguilla</taxon>
    </lineage>
</organism>
<name>A0A0E9QH48_ANGAN</name>
<dbReference type="EMBL" id="GBXM01092907">
    <property type="protein sequence ID" value="JAH15670.1"/>
    <property type="molecule type" value="Transcribed_RNA"/>
</dbReference>
<evidence type="ECO:0000313" key="1">
    <source>
        <dbReference type="EMBL" id="JAH15670.1"/>
    </source>
</evidence>
<protein>
    <submittedName>
        <fullName evidence="1">Uncharacterized protein</fullName>
    </submittedName>
</protein>
<reference evidence="1" key="1">
    <citation type="submission" date="2014-11" db="EMBL/GenBank/DDBJ databases">
        <authorList>
            <person name="Amaro Gonzalez C."/>
        </authorList>
    </citation>
    <scope>NUCLEOTIDE SEQUENCE</scope>
</reference>
<proteinExistence type="predicted"/>
<sequence length="41" mass="4900">MFTHKQPDSRLLLLSWSVLDFRGQQRANLYLPILLIIEPYL</sequence>
<reference evidence="1" key="2">
    <citation type="journal article" date="2015" name="Fish Shellfish Immunol.">
        <title>Early steps in the European eel (Anguilla anguilla)-Vibrio vulnificus interaction in the gills: Role of the RtxA13 toxin.</title>
        <authorList>
            <person name="Callol A."/>
            <person name="Pajuelo D."/>
            <person name="Ebbesson L."/>
            <person name="Teles M."/>
            <person name="MacKenzie S."/>
            <person name="Amaro C."/>
        </authorList>
    </citation>
    <scope>NUCLEOTIDE SEQUENCE</scope>
</reference>
<accession>A0A0E9QH48</accession>
<dbReference type="AlphaFoldDB" id="A0A0E9QH48"/>